<comment type="subcellular location">
    <subcellularLocation>
        <location evidence="2">Membrane</location>
        <topology evidence="2">Multi-pass membrane protein</topology>
    </subcellularLocation>
</comment>
<evidence type="ECO:0000256" key="3">
    <source>
        <dbReference type="ARBA" id="ARBA00007931"/>
    </source>
</evidence>
<dbReference type="EMBL" id="WBJX01000001">
    <property type="protein sequence ID" value="KAB1639768.1"/>
    <property type="molecule type" value="Genomic_DNA"/>
</dbReference>
<dbReference type="Pfam" id="PF02163">
    <property type="entry name" value="Peptidase_M50"/>
    <property type="match status" value="1"/>
</dbReference>
<evidence type="ECO:0000256" key="10">
    <source>
        <dbReference type="ARBA" id="ARBA00023136"/>
    </source>
</evidence>
<keyword evidence="7" id="KW-0862">Zinc</keyword>
<keyword evidence="9" id="KW-0482">Metalloprotease</keyword>
<gene>
    <name evidence="14" type="ORF">F8O03_05500</name>
</gene>
<evidence type="ECO:0000256" key="12">
    <source>
        <dbReference type="SAM" id="Phobius"/>
    </source>
</evidence>
<dbReference type="OrthoDB" id="9782003at2"/>
<evidence type="ECO:0000256" key="5">
    <source>
        <dbReference type="ARBA" id="ARBA00022692"/>
    </source>
</evidence>
<keyword evidence="15" id="KW-1185">Reference proteome</keyword>
<evidence type="ECO:0000256" key="4">
    <source>
        <dbReference type="ARBA" id="ARBA00022670"/>
    </source>
</evidence>
<feature type="region of interest" description="Disordered" evidence="11">
    <location>
        <begin position="1"/>
        <end position="26"/>
    </location>
</feature>
<feature type="transmembrane region" description="Helical" evidence="12">
    <location>
        <begin position="452"/>
        <end position="473"/>
    </location>
</feature>
<evidence type="ECO:0000313" key="15">
    <source>
        <dbReference type="Proteomes" id="UP000490386"/>
    </source>
</evidence>
<evidence type="ECO:0000256" key="8">
    <source>
        <dbReference type="ARBA" id="ARBA00022989"/>
    </source>
</evidence>
<evidence type="ECO:0000259" key="13">
    <source>
        <dbReference type="Pfam" id="PF02163"/>
    </source>
</evidence>
<dbReference type="PANTHER" id="PTHR42837">
    <property type="entry name" value="REGULATOR OF SIGMA-E PROTEASE RSEP"/>
    <property type="match status" value="1"/>
</dbReference>
<keyword evidence="8 12" id="KW-1133">Transmembrane helix</keyword>
<feature type="transmembrane region" description="Helical" evidence="12">
    <location>
        <begin position="42"/>
        <end position="63"/>
    </location>
</feature>
<dbReference type="InterPro" id="IPR008915">
    <property type="entry name" value="Peptidase_M50"/>
</dbReference>
<name>A0A7J5B6G2_9MICO</name>
<dbReference type="SUPFAM" id="SSF50156">
    <property type="entry name" value="PDZ domain-like"/>
    <property type="match status" value="1"/>
</dbReference>
<dbReference type="GO" id="GO:0004222">
    <property type="term" value="F:metalloendopeptidase activity"/>
    <property type="evidence" value="ECO:0007669"/>
    <property type="project" value="InterPro"/>
</dbReference>
<accession>A0A7J5B6G2</accession>
<dbReference type="Proteomes" id="UP000490386">
    <property type="component" value="Unassembled WGS sequence"/>
</dbReference>
<dbReference type="GO" id="GO:0016020">
    <property type="term" value="C:membrane"/>
    <property type="evidence" value="ECO:0007669"/>
    <property type="project" value="UniProtKB-SubCell"/>
</dbReference>
<comment type="cofactor">
    <cofactor evidence="1">
        <name>Zn(2+)</name>
        <dbReference type="ChEBI" id="CHEBI:29105"/>
    </cofactor>
</comment>
<sequence>MIGQAYAVGDSQHRCARGPAGRADRQHASDKAGLRLTPVESVLLFIVGVLAAVIGLAASIALHEVGHLVPAKRFGVRVTQYMVGFGPTLFSRKRGETEYGVKAIPLGGYVAMIGMYPPAKAGQAARTGGTGFMSSMIDDARLASAEGVLPGEESRTYAALPVWKRIVIMVGGPAMNFVIAILGFMIVCSGFGLYQPSTTVGTVYECVVPAGSVAPEPGEACATPAPAFEAGLLPGDRITSVDGTATDSWDLLQETIRVSPGEPISVGVDRAGEQLQVELTPRVNTVYELDELTGARVEAADGSFVTQEVGFVGITPTQERIRQSPLYAFTMAEANVRAVGNFLITIPERIVEMWNAGFGGAERDPNGPMSVVGVGRITGEVAAESSIPVVDRVATIVQLVASVNIALGVINLVPLPPLDGGHVLAALIDGVRRRLAKLFGRPDPGPFDTAKLLPVTLVIAGCLMAMSALFIYVDIVNPIRLFE</sequence>
<evidence type="ECO:0000313" key="14">
    <source>
        <dbReference type="EMBL" id="KAB1639768.1"/>
    </source>
</evidence>
<dbReference type="InterPro" id="IPR036034">
    <property type="entry name" value="PDZ_sf"/>
</dbReference>
<feature type="domain" description="Peptidase M50" evidence="13">
    <location>
        <begin position="52"/>
        <end position="436"/>
    </location>
</feature>
<evidence type="ECO:0000256" key="1">
    <source>
        <dbReference type="ARBA" id="ARBA00001947"/>
    </source>
</evidence>
<evidence type="ECO:0000256" key="11">
    <source>
        <dbReference type="SAM" id="MobiDB-lite"/>
    </source>
</evidence>
<dbReference type="Gene3D" id="2.30.42.10">
    <property type="match status" value="1"/>
</dbReference>
<keyword evidence="10 12" id="KW-0472">Membrane</keyword>
<evidence type="ECO:0000256" key="9">
    <source>
        <dbReference type="ARBA" id="ARBA00023049"/>
    </source>
</evidence>
<keyword evidence="6" id="KW-0378">Hydrolase</keyword>
<comment type="caution">
    <text evidence="14">The sequence shown here is derived from an EMBL/GenBank/DDBJ whole genome shotgun (WGS) entry which is preliminary data.</text>
</comment>
<evidence type="ECO:0000256" key="6">
    <source>
        <dbReference type="ARBA" id="ARBA00022801"/>
    </source>
</evidence>
<keyword evidence="4 14" id="KW-0645">Protease</keyword>
<dbReference type="CDD" id="cd06163">
    <property type="entry name" value="S2P-M50_PDZ_RseP-like"/>
    <property type="match status" value="1"/>
</dbReference>
<organism evidence="14 15">
    <name type="scientific">Pseudoclavibacter terrae</name>
    <dbReference type="NCBI Taxonomy" id="1530195"/>
    <lineage>
        <taxon>Bacteria</taxon>
        <taxon>Bacillati</taxon>
        <taxon>Actinomycetota</taxon>
        <taxon>Actinomycetes</taxon>
        <taxon>Micrococcales</taxon>
        <taxon>Microbacteriaceae</taxon>
        <taxon>Pseudoclavibacter</taxon>
    </lineage>
</organism>
<evidence type="ECO:0000256" key="2">
    <source>
        <dbReference type="ARBA" id="ARBA00004141"/>
    </source>
</evidence>
<dbReference type="GO" id="GO:0006508">
    <property type="term" value="P:proteolysis"/>
    <property type="evidence" value="ECO:0007669"/>
    <property type="project" value="UniProtKB-KW"/>
</dbReference>
<evidence type="ECO:0000256" key="7">
    <source>
        <dbReference type="ARBA" id="ARBA00022833"/>
    </source>
</evidence>
<feature type="transmembrane region" description="Helical" evidence="12">
    <location>
        <begin position="174"/>
        <end position="194"/>
    </location>
</feature>
<keyword evidence="5 12" id="KW-0812">Transmembrane</keyword>
<dbReference type="PANTHER" id="PTHR42837:SF2">
    <property type="entry name" value="MEMBRANE METALLOPROTEASE ARASP2, CHLOROPLASTIC-RELATED"/>
    <property type="match status" value="1"/>
</dbReference>
<reference evidence="14 15" key="1">
    <citation type="submission" date="2019-09" db="EMBL/GenBank/DDBJ databases">
        <title>Phylogeny of genus Pseudoclavibacter and closely related genus.</title>
        <authorList>
            <person name="Li Y."/>
        </authorList>
    </citation>
    <scope>NUCLEOTIDE SEQUENCE [LARGE SCALE GENOMIC DNA]</scope>
    <source>
        <strain evidence="14 15">THG-MD12</strain>
    </source>
</reference>
<dbReference type="InterPro" id="IPR004387">
    <property type="entry name" value="Pept_M50_Zn"/>
</dbReference>
<proteinExistence type="inferred from homology"/>
<dbReference type="AlphaFoldDB" id="A0A7J5B6G2"/>
<comment type="similarity">
    <text evidence="3">Belongs to the peptidase M50B family.</text>
</comment>
<dbReference type="CDD" id="cd23081">
    <property type="entry name" value="cpPDZ_EcRseP-like"/>
    <property type="match status" value="1"/>
</dbReference>
<protein>
    <submittedName>
        <fullName evidence="14">Site-2 protease family protein</fullName>
    </submittedName>
</protein>